<sequence length="52" mass="5977">MRLISFLKLYEDSTKTTSTSLDSHIFPCSACLAGTHRREIPQTQTGFWDEKQ</sequence>
<name>A0A6H5HZM5_9HYME</name>
<organism evidence="1 2">
    <name type="scientific">Trichogramma brassicae</name>
    <dbReference type="NCBI Taxonomy" id="86971"/>
    <lineage>
        <taxon>Eukaryota</taxon>
        <taxon>Metazoa</taxon>
        <taxon>Ecdysozoa</taxon>
        <taxon>Arthropoda</taxon>
        <taxon>Hexapoda</taxon>
        <taxon>Insecta</taxon>
        <taxon>Pterygota</taxon>
        <taxon>Neoptera</taxon>
        <taxon>Endopterygota</taxon>
        <taxon>Hymenoptera</taxon>
        <taxon>Apocrita</taxon>
        <taxon>Proctotrupomorpha</taxon>
        <taxon>Chalcidoidea</taxon>
        <taxon>Trichogrammatidae</taxon>
        <taxon>Trichogramma</taxon>
    </lineage>
</organism>
<dbReference type="Proteomes" id="UP000479190">
    <property type="component" value="Unassembled WGS sequence"/>
</dbReference>
<evidence type="ECO:0000313" key="2">
    <source>
        <dbReference type="Proteomes" id="UP000479190"/>
    </source>
</evidence>
<accession>A0A6H5HZM5</accession>
<evidence type="ECO:0000313" key="1">
    <source>
        <dbReference type="EMBL" id="CAB0030762.1"/>
    </source>
</evidence>
<dbReference type="AlphaFoldDB" id="A0A6H5HZM5"/>
<dbReference type="EMBL" id="CADCXV010000541">
    <property type="protein sequence ID" value="CAB0030762.1"/>
    <property type="molecule type" value="Genomic_DNA"/>
</dbReference>
<feature type="non-terminal residue" evidence="1">
    <location>
        <position position="52"/>
    </location>
</feature>
<gene>
    <name evidence="1" type="ORF">TBRA_LOCUS2751</name>
</gene>
<protein>
    <submittedName>
        <fullName evidence="1">Uncharacterized protein</fullName>
    </submittedName>
</protein>
<keyword evidence="2" id="KW-1185">Reference proteome</keyword>
<proteinExistence type="predicted"/>
<reference evidence="1 2" key="1">
    <citation type="submission" date="2020-02" db="EMBL/GenBank/DDBJ databases">
        <authorList>
            <person name="Ferguson B K."/>
        </authorList>
    </citation>
    <scope>NUCLEOTIDE SEQUENCE [LARGE SCALE GENOMIC DNA]</scope>
</reference>